<keyword evidence="4 6" id="KW-0472">Membrane</keyword>
<evidence type="ECO:0000256" key="2">
    <source>
        <dbReference type="ARBA" id="ARBA00022692"/>
    </source>
</evidence>
<evidence type="ECO:0000313" key="9">
    <source>
        <dbReference type="Proteomes" id="UP000799771"/>
    </source>
</evidence>
<sequence length="273" mass="30963">MRNLDLLHPNLVHSNVSLAETHWYIPSQNFIFLFCQTALLIDLTAYCCIYLAIALCITVVFGILLHCRPVKWNWTPPFENSGRCFKFRPFIITIAAVGVAIDCVTWMLPHWVVWNLQLRPAHKVAITAIFALGTLNVVMGGFRLYLLDTAAYENDVTYGISITLMWALAHTSTAIVVACCPQLRPVFEKFVPKKLTRIVIRRPHLLQARGNPIRVTIRIDIHDNFCEVSEPASFHDGHQEPWAPTFEVERGPATDVQDTIFCCGCLTRRPCCV</sequence>
<accession>A0A6A6AGJ3</accession>
<dbReference type="OrthoDB" id="5401779at2759"/>
<dbReference type="PANTHER" id="PTHR33048:SF92">
    <property type="entry name" value="INTEGRAL MEMBRANE PROTEIN"/>
    <property type="match status" value="1"/>
</dbReference>
<comment type="similarity">
    <text evidence="5">Belongs to the SAT4 family.</text>
</comment>
<feature type="transmembrane region" description="Helical" evidence="6">
    <location>
        <begin position="87"/>
        <end position="112"/>
    </location>
</feature>
<evidence type="ECO:0000256" key="3">
    <source>
        <dbReference type="ARBA" id="ARBA00022989"/>
    </source>
</evidence>
<dbReference type="GeneID" id="54402998"/>
<keyword evidence="3 6" id="KW-1133">Transmembrane helix</keyword>
<evidence type="ECO:0000256" key="6">
    <source>
        <dbReference type="SAM" id="Phobius"/>
    </source>
</evidence>
<feature type="transmembrane region" description="Helical" evidence="6">
    <location>
        <begin position="124"/>
        <end position="146"/>
    </location>
</feature>
<feature type="domain" description="Rhodopsin" evidence="7">
    <location>
        <begin position="41"/>
        <end position="188"/>
    </location>
</feature>
<comment type="subcellular location">
    <subcellularLocation>
        <location evidence="1">Membrane</location>
        <topology evidence="1">Multi-pass membrane protein</topology>
    </subcellularLocation>
</comment>
<gene>
    <name evidence="8" type="ORF">P153DRAFT_211291</name>
</gene>
<evidence type="ECO:0000256" key="5">
    <source>
        <dbReference type="ARBA" id="ARBA00038359"/>
    </source>
</evidence>
<proteinExistence type="inferred from homology"/>
<dbReference type="PANTHER" id="PTHR33048">
    <property type="entry name" value="PTH11-LIKE INTEGRAL MEMBRANE PROTEIN (AFU_ORTHOLOGUE AFUA_5G11245)"/>
    <property type="match status" value="1"/>
</dbReference>
<evidence type="ECO:0000256" key="1">
    <source>
        <dbReference type="ARBA" id="ARBA00004141"/>
    </source>
</evidence>
<dbReference type="Proteomes" id="UP000799771">
    <property type="component" value="Unassembled WGS sequence"/>
</dbReference>
<feature type="transmembrane region" description="Helical" evidence="6">
    <location>
        <begin position="48"/>
        <end position="67"/>
    </location>
</feature>
<evidence type="ECO:0000259" key="7">
    <source>
        <dbReference type="Pfam" id="PF20684"/>
    </source>
</evidence>
<organism evidence="8 9">
    <name type="scientific">Dothidotthia symphoricarpi CBS 119687</name>
    <dbReference type="NCBI Taxonomy" id="1392245"/>
    <lineage>
        <taxon>Eukaryota</taxon>
        <taxon>Fungi</taxon>
        <taxon>Dikarya</taxon>
        <taxon>Ascomycota</taxon>
        <taxon>Pezizomycotina</taxon>
        <taxon>Dothideomycetes</taxon>
        <taxon>Pleosporomycetidae</taxon>
        <taxon>Pleosporales</taxon>
        <taxon>Dothidotthiaceae</taxon>
        <taxon>Dothidotthia</taxon>
    </lineage>
</organism>
<dbReference type="InterPro" id="IPR052337">
    <property type="entry name" value="SAT4-like"/>
</dbReference>
<dbReference type="AlphaFoldDB" id="A0A6A6AGJ3"/>
<dbReference type="InterPro" id="IPR049326">
    <property type="entry name" value="Rhodopsin_dom_fungi"/>
</dbReference>
<reference evidence="8" key="1">
    <citation type="journal article" date="2020" name="Stud. Mycol.">
        <title>101 Dothideomycetes genomes: a test case for predicting lifestyles and emergence of pathogens.</title>
        <authorList>
            <person name="Haridas S."/>
            <person name="Albert R."/>
            <person name="Binder M."/>
            <person name="Bloem J."/>
            <person name="Labutti K."/>
            <person name="Salamov A."/>
            <person name="Andreopoulos B."/>
            <person name="Baker S."/>
            <person name="Barry K."/>
            <person name="Bills G."/>
            <person name="Bluhm B."/>
            <person name="Cannon C."/>
            <person name="Castanera R."/>
            <person name="Culley D."/>
            <person name="Daum C."/>
            <person name="Ezra D."/>
            <person name="Gonzalez J."/>
            <person name="Henrissat B."/>
            <person name="Kuo A."/>
            <person name="Liang C."/>
            <person name="Lipzen A."/>
            <person name="Lutzoni F."/>
            <person name="Magnuson J."/>
            <person name="Mondo S."/>
            <person name="Nolan M."/>
            <person name="Ohm R."/>
            <person name="Pangilinan J."/>
            <person name="Park H.-J."/>
            <person name="Ramirez L."/>
            <person name="Alfaro M."/>
            <person name="Sun H."/>
            <person name="Tritt A."/>
            <person name="Yoshinaga Y."/>
            <person name="Zwiers L.-H."/>
            <person name="Turgeon B."/>
            <person name="Goodwin S."/>
            <person name="Spatafora J."/>
            <person name="Crous P."/>
            <person name="Grigoriev I."/>
        </authorList>
    </citation>
    <scope>NUCLEOTIDE SEQUENCE</scope>
    <source>
        <strain evidence="8">CBS 119687</strain>
    </source>
</reference>
<keyword evidence="9" id="KW-1185">Reference proteome</keyword>
<evidence type="ECO:0000313" key="8">
    <source>
        <dbReference type="EMBL" id="KAF2131112.1"/>
    </source>
</evidence>
<dbReference type="Pfam" id="PF20684">
    <property type="entry name" value="Fung_rhodopsin"/>
    <property type="match status" value="1"/>
</dbReference>
<keyword evidence="2 6" id="KW-0812">Transmembrane</keyword>
<evidence type="ECO:0000256" key="4">
    <source>
        <dbReference type="ARBA" id="ARBA00023136"/>
    </source>
</evidence>
<feature type="transmembrane region" description="Helical" evidence="6">
    <location>
        <begin position="158"/>
        <end position="180"/>
    </location>
</feature>
<name>A0A6A6AGJ3_9PLEO</name>
<dbReference type="EMBL" id="ML977503">
    <property type="protein sequence ID" value="KAF2131112.1"/>
    <property type="molecule type" value="Genomic_DNA"/>
</dbReference>
<dbReference type="RefSeq" id="XP_033525499.1">
    <property type="nucleotide sequence ID" value="XM_033662566.1"/>
</dbReference>
<dbReference type="GO" id="GO:0016020">
    <property type="term" value="C:membrane"/>
    <property type="evidence" value="ECO:0007669"/>
    <property type="project" value="UniProtKB-SubCell"/>
</dbReference>
<protein>
    <recommendedName>
        <fullName evidence="7">Rhodopsin domain-containing protein</fullName>
    </recommendedName>
</protein>